<evidence type="ECO:0000313" key="3">
    <source>
        <dbReference type="Proteomes" id="UP000199019"/>
    </source>
</evidence>
<keyword evidence="1" id="KW-0812">Transmembrane</keyword>
<proteinExistence type="predicted"/>
<keyword evidence="3" id="KW-1185">Reference proteome</keyword>
<dbReference type="Proteomes" id="UP000199019">
    <property type="component" value="Unassembled WGS sequence"/>
</dbReference>
<protein>
    <recommendedName>
        <fullName evidence="4">Cytochrome b561 bacterial/Ni-hydrogenase domain-containing protein</fullName>
    </recommendedName>
</protein>
<dbReference type="RefSeq" id="WP_091756957.1">
    <property type="nucleotide sequence ID" value="NZ_FOHB01000002.1"/>
</dbReference>
<dbReference type="OrthoDB" id="2376657at2"/>
<keyword evidence="1" id="KW-1133">Transmembrane helix</keyword>
<organism evidence="2 3">
    <name type="scientific">Pedococcus cremeus</name>
    <dbReference type="NCBI Taxonomy" id="587636"/>
    <lineage>
        <taxon>Bacteria</taxon>
        <taxon>Bacillati</taxon>
        <taxon>Actinomycetota</taxon>
        <taxon>Actinomycetes</taxon>
        <taxon>Micrococcales</taxon>
        <taxon>Intrasporangiaceae</taxon>
        <taxon>Pedococcus</taxon>
    </lineage>
</organism>
<feature type="transmembrane region" description="Helical" evidence="1">
    <location>
        <begin position="208"/>
        <end position="228"/>
    </location>
</feature>
<reference evidence="3" key="1">
    <citation type="submission" date="2016-10" db="EMBL/GenBank/DDBJ databases">
        <authorList>
            <person name="Varghese N."/>
            <person name="Submissions S."/>
        </authorList>
    </citation>
    <scope>NUCLEOTIDE SEQUENCE [LARGE SCALE GENOMIC DNA]</scope>
    <source>
        <strain evidence="3">CGMCC 1.6963</strain>
    </source>
</reference>
<gene>
    <name evidence="2" type="ORF">SAMN05216199_1592</name>
</gene>
<dbReference type="EMBL" id="FOHB01000002">
    <property type="protein sequence ID" value="SER96054.1"/>
    <property type="molecule type" value="Genomic_DNA"/>
</dbReference>
<evidence type="ECO:0000313" key="2">
    <source>
        <dbReference type="EMBL" id="SER96054.1"/>
    </source>
</evidence>
<name>A0A1H9TGF0_9MICO</name>
<feature type="transmembrane region" description="Helical" evidence="1">
    <location>
        <begin position="119"/>
        <end position="146"/>
    </location>
</feature>
<evidence type="ECO:0000256" key="1">
    <source>
        <dbReference type="SAM" id="Phobius"/>
    </source>
</evidence>
<sequence>MRSLTAKPESALRRAVADTLAEASGREVRENPVLPSSGGPAGNALLTAWTALVLLALSIGELLTLFDVRGLISWHVALGALLIPPATMKTASTTWRMASYYLGRRPYREAGAPPLFMRLLGPLVVVSTLGLLATGVALVLLGEAVARQSVAMLLGFRVDWVTVHQGFFAVWAGAVGLHLLGRIIPALRTTVMRGSAAGQAVPGRWARGLWFVTMVAAAAALAVVLVHADGSWASHGFGDHQRVGPDGRSSS</sequence>
<accession>A0A1H9TGF0</accession>
<keyword evidence="1" id="KW-0472">Membrane</keyword>
<feature type="transmembrane region" description="Helical" evidence="1">
    <location>
        <begin position="44"/>
        <end position="66"/>
    </location>
</feature>
<dbReference type="AlphaFoldDB" id="A0A1H9TGF0"/>
<evidence type="ECO:0008006" key="4">
    <source>
        <dbReference type="Google" id="ProtNLM"/>
    </source>
</evidence>
<feature type="transmembrane region" description="Helical" evidence="1">
    <location>
        <begin position="166"/>
        <end position="187"/>
    </location>
</feature>